<feature type="region of interest" description="Disordered" evidence="1">
    <location>
        <begin position="342"/>
        <end position="368"/>
    </location>
</feature>
<evidence type="ECO:0000256" key="2">
    <source>
        <dbReference type="SAM" id="SignalP"/>
    </source>
</evidence>
<feature type="region of interest" description="Disordered" evidence="1">
    <location>
        <begin position="83"/>
        <end position="107"/>
    </location>
</feature>
<feature type="region of interest" description="Disordered" evidence="1">
    <location>
        <begin position="266"/>
        <end position="294"/>
    </location>
</feature>
<dbReference type="EMBL" id="KV784361">
    <property type="protein sequence ID" value="OEU14155.1"/>
    <property type="molecule type" value="Genomic_DNA"/>
</dbReference>
<evidence type="ECO:0000256" key="1">
    <source>
        <dbReference type="SAM" id="MobiDB-lite"/>
    </source>
</evidence>
<dbReference type="OrthoDB" id="38968at2759"/>
<organism evidence="3 4">
    <name type="scientific">Fragilariopsis cylindrus CCMP1102</name>
    <dbReference type="NCBI Taxonomy" id="635003"/>
    <lineage>
        <taxon>Eukaryota</taxon>
        <taxon>Sar</taxon>
        <taxon>Stramenopiles</taxon>
        <taxon>Ochrophyta</taxon>
        <taxon>Bacillariophyta</taxon>
        <taxon>Bacillariophyceae</taxon>
        <taxon>Bacillariophycidae</taxon>
        <taxon>Bacillariales</taxon>
        <taxon>Bacillariaceae</taxon>
        <taxon>Fragilariopsis</taxon>
    </lineage>
</organism>
<dbReference type="Proteomes" id="UP000095751">
    <property type="component" value="Unassembled WGS sequence"/>
</dbReference>
<dbReference type="PANTHER" id="PTHR35309">
    <property type="match status" value="1"/>
</dbReference>
<reference evidence="3 4" key="1">
    <citation type="submission" date="2016-09" db="EMBL/GenBank/DDBJ databases">
        <title>Extensive genetic diversity and differential bi-allelic expression allows diatom success in the polar Southern Ocean.</title>
        <authorList>
            <consortium name="DOE Joint Genome Institute"/>
            <person name="Mock T."/>
            <person name="Otillar R.P."/>
            <person name="Strauss J."/>
            <person name="Dupont C."/>
            <person name="Frickenhaus S."/>
            <person name="Maumus F."/>
            <person name="Mcmullan M."/>
            <person name="Sanges R."/>
            <person name="Schmutz J."/>
            <person name="Toseland A."/>
            <person name="Valas R."/>
            <person name="Veluchamy A."/>
            <person name="Ward B.J."/>
            <person name="Allen A."/>
            <person name="Barry K."/>
            <person name="Falciatore A."/>
            <person name="Ferrante M."/>
            <person name="Fortunato A.E."/>
            <person name="Gloeckner G."/>
            <person name="Gruber A."/>
            <person name="Hipkin R."/>
            <person name="Janech M."/>
            <person name="Kroth P."/>
            <person name="Leese F."/>
            <person name="Lindquist E."/>
            <person name="Lyon B.R."/>
            <person name="Martin J."/>
            <person name="Mayer C."/>
            <person name="Parker M."/>
            <person name="Quesneville H."/>
            <person name="Raymond J."/>
            <person name="Uhlig C."/>
            <person name="Valentin K.U."/>
            <person name="Worden A.Z."/>
            <person name="Armbrust E.V."/>
            <person name="Bowler C."/>
            <person name="Green B."/>
            <person name="Moulton V."/>
            <person name="Van Oosterhout C."/>
            <person name="Grigoriev I."/>
        </authorList>
    </citation>
    <scope>NUCLEOTIDE SEQUENCE [LARGE SCALE GENOMIC DNA]</scope>
    <source>
        <strain evidence="3 4">CCMP1102</strain>
    </source>
</reference>
<dbReference type="AlphaFoldDB" id="A0A1E7F836"/>
<dbReference type="KEGG" id="fcy:FRACYDRAFT_242143"/>
<dbReference type="PANTHER" id="PTHR35309:SF4">
    <property type="entry name" value="TOCOPHEROL CYCLASE"/>
    <property type="match status" value="1"/>
</dbReference>
<protein>
    <submittedName>
        <fullName evidence="3">Tocopherol cyclase</fullName>
    </submittedName>
</protein>
<dbReference type="InterPro" id="IPR025893">
    <property type="entry name" value="Tocopherol_cyclase"/>
</dbReference>
<proteinExistence type="predicted"/>
<dbReference type="Pfam" id="PF14249">
    <property type="entry name" value="Tocopherol_cycl"/>
    <property type="match status" value="1"/>
</dbReference>
<dbReference type="GO" id="GO:0009976">
    <property type="term" value="F:tocopherol cyclase activity"/>
    <property type="evidence" value="ECO:0007669"/>
    <property type="project" value="InterPro"/>
</dbReference>
<feature type="signal peptide" evidence="2">
    <location>
        <begin position="1"/>
        <end position="26"/>
    </location>
</feature>
<keyword evidence="2" id="KW-0732">Signal</keyword>
<gene>
    <name evidence="3" type="primary">VTE1</name>
    <name evidence="3" type="ORF">FRACYDRAFT_242143</name>
</gene>
<keyword evidence="4" id="KW-1185">Reference proteome</keyword>
<sequence length="616" mass="69624">MGTTRWVPIIALILLLLGSISLKSSAFHTGSIVVGRLNNGAMTLVSSSMTKTTNNDESITRDSTDDVPVPTIPVLRWIRNKRKIRSQQQRQHQRATQTPVPHAGRHFFPSHPAYRRPLLRRMFQKIRRRKRFMEGWYYRLTLKDYEIDDDDDEDNNGNDNSGNGTTTKLPALSFAFIISIEDAGIQSSDLRLACLQAIGPNDQYLVQATKDDTAFWASKQTQSLGCIFERYDDYESSNNESETITTRLDPNIWKESVRSGFQIVDDTDFDDASSSPPQRQPRWMGRINGHDGSKGGVLDGQGAQGTLEFDFSIDPYSVCGYGGYTTSRNTSAITKITVNDNSNDVATSTNRTSTRNRKRNQYAKQQKSTGGWLSSFPIFEPHWQVTMSDALATGSVIWNGTKYTFEDQPFYAEKNWGDALPSKWYWTQCNSFDNEDELSVTAGGGIRKIKPTGREEELGMIAVHYKGQFYEAVPWKGNVEWNVSTWGEWSLYGDRLEETTTYNGSGEKITTPPFAVEVRYRCDPKTNSGLVFRAPTPKTGMVPFCRDTFEADCELTLWELKQNETTKEFEKVLPPIINRATSKEGGAEIGGGPWWSDWHGKSQLKPIIKTLLNLQR</sequence>
<evidence type="ECO:0000313" key="4">
    <source>
        <dbReference type="Proteomes" id="UP000095751"/>
    </source>
</evidence>
<accession>A0A1E7F836</accession>
<name>A0A1E7F836_9STRA</name>
<feature type="chain" id="PRO_5009192800" evidence="2">
    <location>
        <begin position="27"/>
        <end position="616"/>
    </location>
</feature>
<dbReference type="InParanoid" id="A0A1E7F836"/>
<evidence type="ECO:0000313" key="3">
    <source>
        <dbReference type="EMBL" id="OEU14155.1"/>
    </source>
</evidence>